<dbReference type="SUPFAM" id="SSF57716">
    <property type="entry name" value="Glucocorticoid receptor-like (DNA-binding domain)"/>
    <property type="match status" value="1"/>
</dbReference>
<dbReference type="EMBL" id="AUZX01011198">
    <property type="protein sequence ID" value="EQD44011.1"/>
    <property type="molecule type" value="Genomic_DNA"/>
</dbReference>
<comment type="similarity">
    <text evidence="1">Belongs to the universal ribosomal protein uS14 family.</text>
</comment>
<name>T0Z7M2_9ZZZZ</name>
<dbReference type="GO" id="GO:0015935">
    <property type="term" value="C:small ribosomal subunit"/>
    <property type="evidence" value="ECO:0007669"/>
    <property type="project" value="TreeGrafter"/>
</dbReference>
<dbReference type="PANTHER" id="PTHR19836">
    <property type="entry name" value="30S RIBOSOMAL PROTEIN S14"/>
    <property type="match status" value="1"/>
</dbReference>
<sequence length="96" mass="10914">MVEREKRRAKIVKKYAAKRAQLKELIRSPKTSPEERVAAQARLQTLPRDASPSRGRNRCAITGRSRGVYRKFGLSRVKIREVANRGEIPGLAKASW</sequence>
<dbReference type="InterPro" id="IPR018271">
    <property type="entry name" value="Ribosomal_uS14_CS"/>
</dbReference>
<dbReference type="Gene3D" id="1.10.287.1480">
    <property type="match status" value="1"/>
</dbReference>
<dbReference type="FunFam" id="1.10.287.1480:FF:000001">
    <property type="entry name" value="30S ribosomal protein S14"/>
    <property type="match status" value="1"/>
</dbReference>
<dbReference type="GO" id="GO:0003735">
    <property type="term" value="F:structural constituent of ribosome"/>
    <property type="evidence" value="ECO:0007669"/>
    <property type="project" value="InterPro"/>
</dbReference>
<dbReference type="AlphaFoldDB" id="T0Z7M2"/>
<dbReference type="GO" id="GO:0006412">
    <property type="term" value="P:translation"/>
    <property type="evidence" value="ECO:0007669"/>
    <property type="project" value="InterPro"/>
</dbReference>
<reference evidence="4" key="2">
    <citation type="journal article" date="2014" name="ISME J.">
        <title>Microbial stratification in low pH oxic and suboxic macroscopic growths along an acid mine drainage.</title>
        <authorList>
            <person name="Mendez-Garcia C."/>
            <person name="Mesa V."/>
            <person name="Sprenger R.R."/>
            <person name="Richter M."/>
            <person name="Diez M.S."/>
            <person name="Solano J."/>
            <person name="Bargiela R."/>
            <person name="Golyshina O.V."/>
            <person name="Manteca A."/>
            <person name="Ramos J.L."/>
            <person name="Gallego J.R."/>
            <person name="Llorente I."/>
            <person name="Martins Dos Santos V.A."/>
            <person name="Jensen O.N."/>
            <person name="Pelaez A.I."/>
            <person name="Sanchez J."/>
            <person name="Ferrer M."/>
        </authorList>
    </citation>
    <scope>NUCLEOTIDE SEQUENCE</scope>
</reference>
<dbReference type="PROSITE" id="PS00527">
    <property type="entry name" value="RIBOSOMAL_S14"/>
    <property type="match status" value="1"/>
</dbReference>
<reference evidence="4" key="1">
    <citation type="submission" date="2013-08" db="EMBL/GenBank/DDBJ databases">
        <authorList>
            <person name="Mendez C."/>
            <person name="Richter M."/>
            <person name="Ferrer M."/>
            <person name="Sanchez J."/>
        </authorList>
    </citation>
    <scope>NUCLEOTIDE SEQUENCE</scope>
</reference>
<dbReference type="PANTHER" id="PTHR19836:SF19">
    <property type="entry name" value="SMALL RIBOSOMAL SUBUNIT PROTEIN US14M"/>
    <property type="match status" value="1"/>
</dbReference>
<evidence type="ECO:0000256" key="2">
    <source>
        <dbReference type="ARBA" id="ARBA00022980"/>
    </source>
</evidence>
<dbReference type="InterPro" id="IPR023036">
    <property type="entry name" value="Ribosomal_uS14_bac/plastid"/>
</dbReference>
<organism evidence="4">
    <name type="scientific">mine drainage metagenome</name>
    <dbReference type="NCBI Taxonomy" id="410659"/>
    <lineage>
        <taxon>unclassified sequences</taxon>
        <taxon>metagenomes</taxon>
        <taxon>ecological metagenomes</taxon>
    </lineage>
</organism>
<comment type="caution">
    <text evidence="4">The sequence shown here is derived from an EMBL/GenBank/DDBJ whole genome shotgun (WGS) entry which is preliminary data.</text>
</comment>
<gene>
    <name evidence="4" type="ORF">B1A_15263</name>
</gene>
<keyword evidence="3" id="KW-0687">Ribonucleoprotein</keyword>
<evidence type="ECO:0000256" key="1">
    <source>
        <dbReference type="ARBA" id="ARBA00009083"/>
    </source>
</evidence>
<dbReference type="Pfam" id="PF00253">
    <property type="entry name" value="Ribosomal_S14"/>
    <property type="match status" value="1"/>
</dbReference>
<protein>
    <submittedName>
        <fullName evidence="4">30S ribosomal protein S14</fullName>
    </submittedName>
</protein>
<dbReference type="GO" id="GO:0005737">
    <property type="term" value="C:cytoplasm"/>
    <property type="evidence" value="ECO:0007669"/>
    <property type="project" value="UniProtKB-ARBA"/>
</dbReference>
<dbReference type="HAMAP" id="MF_00537">
    <property type="entry name" value="Ribosomal_uS14_1"/>
    <property type="match status" value="1"/>
</dbReference>
<evidence type="ECO:0000256" key="3">
    <source>
        <dbReference type="ARBA" id="ARBA00023274"/>
    </source>
</evidence>
<evidence type="ECO:0000313" key="4">
    <source>
        <dbReference type="EMBL" id="EQD44011.1"/>
    </source>
</evidence>
<dbReference type="NCBIfam" id="NF006477">
    <property type="entry name" value="PRK08881.1"/>
    <property type="match status" value="1"/>
</dbReference>
<keyword evidence="2 4" id="KW-0689">Ribosomal protein</keyword>
<accession>T0Z7M2</accession>
<dbReference type="InterPro" id="IPR001209">
    <property type="entry name" value="Ribosomal_uS14"/>
</dbReference>
<proteinExistence type="inferred from homology"/>